<dbReference type="Pfam" id="PF04951">
    <property type="entry name" value="Peptidase_M55"/>
    <property type="match status" value="1"/>
</dbReference>
<keyword evidence="2" id="KW-0862">Zinc</keyword>
<dbReference type="Gene3D" id="3.30.1360.130">
    <property type="entry name" value="Dipeptide transport protein"/>
    <property type="match status" value="1"/>
</dbReference>
<dbReference type="PIRSF" id="PIRSF015853">
    <property type="entry name" value="Pep_DppA"/>
    <property type="match status" value="1"/>
</dbReference>
<comment type="caution">
    <text evidence="3">The sequence shown here is derived from an EMBL/GenBank/DDBJ whole genome shotgun (WGS) entry which is preliminary data.</text>
</comment>
<organism evidence="3 4">
    <name type="scientific">Jiangella ureilytica</name>
    <dbReference type="NCBI Taxonomy" id="2530374"/>
    <lineage>
        <taxon>Bacteria</taxon>
        <taxon>Bacillati</taxon>
        <taxon>Actinomycetota</taxon>
        <taxon>Actinomycetes</taxon>
        <taxon>Jiangellales</taxon>
        <taxon>Jiangellaceae</taxon>
        <taxon>Jiangella</taxon>
    </lineage>
</organism>
<sequence>MKLLISADMEGATGVTWPADVEPGTEQWQRCRAMFTSDVNGAVAGLFDGGADEVLVNEAHATMRNLLLEQLDERATMITGRHKALTMVEGIQSGDVDGVVFLGYHAGAGAEGVLAHTYLPNSITGVWVNGDPASEGRLNALVAAEYGTPVILVTGDDRACADAATYAPLARTAAVKDYVSRYAARCRPPARTFETIRVEAKHAVALAVRHEPATDRGPYTVEIEVDATQLADFAGMVPTVERVAERRVRYTAGTAHDLIRCFKAVTTLISNGIENHYG</sequence>
<dbReference type="Proteomes" id="UP000295621">
    <property type="component" value="Unassembled WGS sequence"/>
</dbReference>
<dbReference type="InterPro" id="IPR027476">
    <property type="entry name" value="DppA_N"/>
</dbReference>
<reference evidence="3 4" key="1">
    <citation type="submission" date="2019-02" db="EMBL/GenBank/DDBJ databases">
        <title>Draft genome sequences of novel Actinobacteria.</title>
        <authorList>
            <person name="Sahin N."/>
            <person name="Ay H."/>
            <person name="Saygin H."/>
        </authorList>
    </citation>
    <scope>NUCLEOTIDE SEQUENCE [LARGE SCALE GENOMIC DNA]</scope>
    <source>
        <strain evidence="3 4">KC603</strain>
    </source>
</reference>
<evidence type="ECO:0000256" key="1">
    <source>
        <dbReference type="PIRSR" id="PIRSR015853-1"/>
    </source>
</evidence>
<evidence type="ECO:0000313" key="3">
    <source>
        <dbReference type="EMBL" id="TDC56967.1"/>
    </source>
</evidence>
<feature type="binding site" evidence="2">
    <location>
        <position position="135"/>
    </location>
    <ligand>
        <name>Zn(2+)</name>
        <dbReference type="ChEBI" id="CHEBI:29105"/>
        <label>2</label>
    </ligand>
</feature>
<name>A0A4R4S2I0_9ACTN</name>
<dbReference type="EMBL" id="SMKL01000001">
    <property type="protein sequence ID" value="TDC56967.1"/>
    <property type="molecule type" value="Genomic_DNA"/>
</dbReference>
<keyword evidence="2" id="KW-0479">Metal-binding</keyword>
<dbReference type="CDD" id="cd08663">
    <property type="entry name" value="DAP_dppA_1"/>
    <property type="match status" value="1"/>
</dbReference>
<accession>A0A4R4S2I0</accession>
<evidence type="ECO:0000313" key="4">
    <source>
        <dbReference type="Proteomes" id="UP000295621"/>
    </source>
</evidence>
<dbReference type="OrthoDB" id="9785420at2"/>
<feature type="binding site" evidence="2">
    <location>
        <position position="8"/>
    </location>
    <ligand>
        <name>Zn(2+)</name>
        <dbReference type="ChEBI" id="CHEBI:29105"/>
        <label>2</label>
    </ligand>
</feature>
<dbReference type="RefSeq" id="WP_131977466.1">
    <property type="nucleotide sequence ID" value="NZ_SMKL01000001.1"/>
</dbReference>
<feature type="active site" description="Nucleophile" evidence="1">
    <location>
        <position position="116"/>
    </location>
</feature>
<feature type="binding site" evidence="2">
    <location>
        <position position="8"/>
    </location>
    <ligand>
        <name>Zn(2+)</name>
        <dbReference type="ChEBI" id="CHEBI:29105"/>
        <label>1</label>
    </ligand>
</feature>
<feature type="binding site" evidence="2">
    <location>
        <position position="10"/>
    </location>
    <ligand>
        <name>Zn(2+)</name>
        <dbReference type="ChEBI" id="CHEBI:29105"/>
        <label>1</label>
    </ligand>
</feature>
<dbReference type="AlphaFoldDB" id="A0A4R4S2I0"/>
<dbReference type="InterPro" id="IPR036177">
    <property type="entry name" value="Peptidase_M55_sf"/>
</dbReference>
<protein>
    <submittedName>
        <fullName evidence="3">Peptide ABC transporter substrate-binding protein</fullName>
    </submittedName>
</protein>
<dbReference type="SUPFAM" id="SSF63992">
    <property type="entry name" value="Dipeptide transport protein"/>
    <property type="match status" value="1"/>
</dbReference>
<feature type="binding site" evidence="2">
    <location>
        <position position="105"/>
    </location>
    <ligand>
        <name>Zn(2+)</name>
        <dbReference type="ChEBI" id="CHEBI:29105"/>
        <label>2</label>
    </ligand>
</feature>
<dbReference type="InterPro" id="IPR007035">
    <property type="entry name" value="Peptidase_M55"/>
</dbReference>
<gene>
    <name evidence="3" type="ORF">E1212_00450</name>
</gene>
<keyword evidence="4" id="KW-1185">Reference proteome</keyword>
<dbReference type="GO" id="GO:0046872">
    <property type="term" value="F:metal ion binding"/>
    <property type="evidence" value="ECO:0007669"/>
    <property type="project" value="UniProtKB-KW"/>
</dbReference>
<dbReference type="Gene3D" id="3.40.50.10780">
    <property type="entry name" value="Dipeptide transport protein"/>
    <property type="match status" value="1"/>
</dbReference>
<evidence type="ECO:0000256" key="2">
    <source>
        <dbReference type="PIRSR" id="PIRSR015853-2"/>
    </source>
</evidence>
<proteinExistence type="predicted"/>
<feature type="binding site" evidence="2">
    <location>
        <position position="60"/>
    </location>
    <ligand>
        <name>Zn(2+)</name>
        <dbReference type="ChEBI" id="CHEBI:29105"/>
        <label>2</label>
    </ligand>
</feature>